<name>A0ABW1R0J5_9ACTN</name>
<protein>
    <submittedName>
        <fullName evidence="8">MDR family MFS transporter</fullName>
    </submittedName>
</protein>
<feature type="transmembrane region" description="Helical" evidence="6">
    <location>
        <begin position="490"/>
        <end position="512"/>
    </location>
</feature>
<dbReference type="PROSITE" id="PS50850">
    <property type="entry name" value="MFS"/>
    <property type="match status" value="1"/>
</dbReference>
<dbReference type="RefSeq" id="WP_239022122.1">
    <property type="nucleotide sequence ID" value="NZ_CP034929.1"/>
</dbReference>
<feature type="transmembrane region" description="Helical" evidence="6">
    <location>
        <begin position="417"/>
        <end position="441"/>
    </location>
</feature>
<evidence type="ECO:0000256" key="6">
    <source>
        <dbReference type="SAM" id="Phobius"/>
    </source>
</evidence>
<dbReference type="InterPro" id="IPR036259">
    <property type="entry name" value="MFS_trans_sf"/>
</dbReference>
<gene>
    <name evidence="8" type="ORF">ACFPWU_10855</name>
</gene>
<evidence type="ECO:0000259" key="7">
    <source>
        <dbReference type="PROSITE" id="PS50850"/>
    </source>
</evidence>
<dbReference type="Pfam" id="PF07690">
    <property type="entry name" value="MFS_1"/>
    <property type="match status" value="1"/>
</dbReference>
<dbReference type="SUPFAM" id="SSF103473">
    <property type="entry name" value="MFS general substrate transporter"/>
    <property type="match status" value="1"/>
</dbReference>
<dbReference type="CDD" id="cd17502">
    <property type="entry name" value="MFS_Azr1_MDR_like"/>
    <property type="match status" value="1"/>
</dbReference>
<feature type="transmembrane region" description="Helical" evidence="6">
    <location>
        <begin position="157"/>
        <end position="178"/>
    </location>
</feature>
<dbReference type="Proteomes" id="UP001596098">
    <property type="component" value="Unassembled WGS sequence"/>
</dbReference>
<comment type="caution">
    <text evidence="8">The sequence shown here is derived from an EMBL/GenBank/DDBJ whole genome shotgun (WGS) entry which is preliminary data.</text>
</comment>
<evidence type="ECO:0000256" key="2">
    <source>
        <dbReference type="ARBA" id="ARBA00022692"/>
    </source>
</evidence>
<dbReference type="PANTHER" id="PTHR23501">
    <property type="entry name" value="MAJOR FACILITATOR SUPERFAMILY"/>
    <property type="match status" value="1"/>
</dbReference>
<evidence type="ECO:0000256" key="4">
    <source>
        <dbReference type="ARBA" id="ARBA00023136"/>
    </source>
</evidence>
<evidence type="ECO:0000313" key="9">
    <source>
        <dbReference type="Proteomes" id="UP001596098"/>
    </source>
</evidence>
<proteinExistence type="predicted"/>
<feature type="transmembrane region" description="Helical" evidence="6">
    <location>
        <begin position="356"/>
        <end position="374"/>
    </location>
</feature>
<evidence type="ECO:0000256" key="3">
    <source>
        <dbReference type="ARBA" id="ARBA00022989"/>
    </source>
</evidence>
<feature type="transmembrane region" description="Helical" evidence="6">
    <location>
        <begin position="37"/>
        <end position="56"/>
    </location>
</feature>
<keyword evidence="3 6" id="KW-1133">Transmembrane helix</keyword>
<feature type="transmembrane region" description="Helical" evidence="6">
    <location>
        <begin position="123"/>
        <end position="145"/>
    </location>
</feature>
<feature type="transmembrane region" description="Helical" evidence="6">
    <location>
        <begin position="68"/>
        <end position="87"/>
    </location>
</feature>
<sequence length="547" mass="56557">MSTPSAPAAPSGPPPGVLAGDGAPMTHKQILQAMSGLLLGMFAAMTSSTIVNNALPPIVTALDGTQTGYTWVVVGTLLAMTATTPIWGKLADLFDQKKLVQIALVIFAVGSLGAGLADDMKVLIGARVVQGIGIGGLTALIQVVIASMVPPRERGRYAGYTGSVFAAATVAGPLVGGLLVDTLGWRWCFFAALPLAVIALVLIQGTLHLAPRPKKKVTIDYLGSFLLMAGVSLLLVWVSLAGNQFDWASNTSYLLAAGSIVVLLLAVLVEAKFAVDPVLPLRLFADRTTVLATFASVAVGIAMFGSSVYLSQYFQLSRGMTPTKAGLMSICMVGGTLVSSMVSGKLITTTGKWKRFLVLGGVVMTAGMALLATIDRETPLAVVGLYMLLLGLGVGLLMQNLVLAVQNVTPFKDMGAASALVAFFRSIGGSAGVAALGAVLAHQVSDAVAEGMAKLGLDAAASEGSSHSVPNLSELPGPVRLVFENAYGDAVSHVFLFSVPFAVIGFVLVLFIKEVPLRTTVKRADELKKPDAAPVELKKSDAAPVEG</sequence>
<feature type="transmembrane region" description="Helical" evidence="6">
    <location>
        <begin position="290"/>
        <end position="310"/>
    </location>
</feature>
<dbReference type="InterPro" id="IPR020846">
    <property type="entry name" value="MFS_dom"/>
</dbReference>
<dbReference type="PANTHER" id="PTHR23501:SF197">
    <property type="entry name" value="COMD"/>
    <property type="match status" value="1"/>
</dbReference>
<reference evidence="9" key="1">
    <citation type="journal article" date="2019" name="Int. J. Syst. Evol. Microbiol.">
        <title>The Global Catalogue of Microorganisms (GCM) 10K type strain sequencing project: providing services to taxonomists for standard genome sequencing and annotation.</title>
        <authorList>
            <consortium name="The Broad Institute Genomics Platform"/>
            <consortium name="The Broad Institute Genome Sequencing Center for Infectious Disease"/>
            <person name="Wu L."/>
            <person name="Ma J."/>
        </authorList>
    </citation>
    <scope>NUCLEOTIDE SEQUENCE [LARGE SCALE GENOMIC DNA]</scope>
    <source>
        <strain evidence="9">DFY28</strain>
    </source>
</reference>
<feature type="transmembrane region" description="Helical" evidence="6">
    <location>
        <begin position="184"/>
        <end position="207"/>
    </location>
</feature>
<dbReference type="PRINTS" id="PR01036">
    <property type="entry name" value="TCRTETB"/>
</dbReference>
<evidence type="ECO:0000256" key="1">
    <source>
        <dbReference type="ARBA" id="ARBA00004651"/>
    </source>
</evidence>
<feature type="transmembrane region" description="Helical" evidence="6">
    <location>
        <begin position="380"/>
        <end position="405"/>
    </location>
</feature>
<evidence type="ECO:0000256" key="5">
    <source>
        <dbReference type="SAM" id="MobiDB-lite"/>
    </source>
</evidence>
<evidence type="ECO:0000313" key="8">
    <source>
        <dbReference type="EMBL" id="MFC6154156.1"/>
    </source>
</evidence>
<comment type="subcellular location">
    <subcellularLocation>
        <location evidence="1">Cell membrane</location>
        <topology evidence="1">Multi-pass membrane protein</topology>
    </subcellularLocation>
</comment>
<keyword evidence="2 6" id="KW-0812">Transmembrane</keyword>
<dbReference type="Gene3D" id="1.20.1720.10">
    <property type="entry name" value="Multidrug resistance protein D"/>
    <property type="match status" value="1"/>
</dbReference>
<accession>A0ABW1R0J5</accession>
<feature type="region of interest" description="Disordered" evidence="5">
    <location>
        <begin position="1"/>
        <end position="20"/>
    </location>
</feature>
<feature type="domain" description="Major facilitator superfamily (MFS) profile" evidence="7">
    <location>
        <begin position="33"/>
        <end position="517"/>
    </location>
</feature>
<dbReference type="InterPro" id="IPR011701">
    <property type="entry name" value="MFS"/>
</dbReference>
<keyword evidence="4 6" id="KW-0472">Membrane</keyword>
<dbReference type="EMBL" id="JBHSQI010000005">
    <property type="protein sequence ID" value="MFC6154156.1"/>
    <property type="molecule type" value="Genomic_DNA"/>
</dbReference>
<organism evidence="8 9">
    <name type="scientific">Nocardioides yefusunii</name>
    <dbReference type="NCBI Taxonomy" id="2500546"/>
    <lineage>
        <taxon>Bacteria</taxon>
        <taxon>Bacillati</taxon>
        <taxon>Actinomycetota</taxon>
        <taxon>Actinomycetes</taxon>
        <taxon>Propionibacteriales</taxon>
        <taxon>Nocardioidaceae</taxon>
        <taxon>Nocardioides</taxon>
    </lineage>
</organism>
<feature type="transmembrane region" description="Helical" evidence="6">
    <location>
        <begin position="252"/>
        <end position="269"/>
    </location>
</feature>
<feature type="transmembrane region" description="Helical" evidence="6">
    <location>
        <begin position="99"/>
        <end position="117"/>
    </location>
</feature>
<keyword evidence="9" id="KW-1185">Reference proteome</keyword>
<dbReference type="Gene3D" id="1.20.1250.20">
    <property type="entry name" value="MFS general substrate transporter like domains"/>
    <property type="match status" value="1"/>
</dbReference>
<feature type="transmembrane region" description="Helical" evidence="6">
    <location>
        <begin position="219"/>
        <end position="240"/>
    </location>
</feature>